<dbReference type="Pfam" id="PF03746">
    <property type="entry name" value="LamB_YcsF"/>
    <property type="match status" value="1"/>
</dbReference>
<comment type="caution">
    <text evidence="2">The sequence shown here is derived from an EMBL/GenBank/DDBJ whole genome shotgun (WGS) entry which is preliminary data.</text>
</comment>
<dbReference type="Proteomes" id="UP000483432">
    <property type="component" value="Unassembled WGS sequence"/>
</dbReference>
<evidence type="ECO:0000313" key="2">
    <source>
        <dbReference type="EMBL" id="NDP46813.1"/>
    </source>
</evidence>
<dbReference type="InterPro" id="IPR011330">
    <property type="entry name" value="Glyco_hydro/deAcase_b/a-brl"/>
</dbReference>
<dbReference type="GO" id="GO:0005975">
    <property type="term" value="P:carbohydrate metabolic process"/>
    <property type="evidence" value="ECO:0007669"/>
    <property type="project" value="InterPro"/>
</dbReference>
<evidence type="ECO:0000256" key="1">
    <source>
        <dbReference type="HAMAP-Rule" id="MF_00691"/>
    </source>
</evidence>
<gene>
    <name evidence="1" type="primary">pxpA</name>
    <name evidence="2" type="ORF">GZ085_00200</name>
</gene>
<dbReference type="GO" id="GO:0005524">
    <property type="term" value="F:ATP binding"/>
    <property type="evidence" value="ECO:0007669"/>
    <property type="project" value="UniProtKB-UniRule"/>
</dbReference>
<accession>A0A7C9JV13</accession>
<dbReference type="PANTHER" id="PTHR30292:SF0">
    <property type="entry name" value="5-OXOPROLINASE SUBUNIT A"/>
    <property type="match status" value="1"/>
</dbReference>
<keyword evidence="1" id="KW-0067">ATP-binding</keyword>
<dbReference type="AlphaFoldDB" id="A0A7C9JV13"/>
<dbReference type="CDD" id="cd10787">
    <property type="entry name" value="LamB_YcsF_like"/>
    <property type="match status" value="1"/>
</dbReference>
<comment type="similarity">
    <text evidence="1">Belongs to the LamB/PxpA family.</text>
</comment>
<organism evidence="2 3">
    <name type="scientific">Sulfuriferula multivorans</name>
    <dbReference type="NCBI Taxonomy" id="1559896"/>
    <lineage>
        <taxon>Bacteria</taxon>
        <taxon>Pseudomonadati</taxon>
        <taxon>Pseudomonadota</taxon>
        <taxon>Betaproteobacteria</taxon>
        <taxon>Nitrosomonadales</taxon>
        <taxon>Sulfuricellaceae</taxon>
        <taxon>Sulfuriferula</taxon>
    </lineage>
</organism>
<sequence>MEQIDINSDMGESFGTYKMGDDEALLKVVSSANVACGFHAGDPMVMDRTVRNALAEGVSVGAHPGFMDIQGFGRRQIQIDNFVELEKMVVYQIGALMAIARACGHKVTHVKFHGALAHMGFADKEIAQTLVRAVKSIDPEMLFLALPHTQTEAAAERAGLRVAREIFADRVYTDNGMLQSRTIEGAVIKDAELAASRVMQMLEEGALVCASGKRIPTRIDSVCVHGDTPGAVAMAMALREKIEAAGIKIVPMY</sequence>
<dbReference type="EMBL" id="JAAFGW010000002">
    <property type="protein sequence ID" value="NDP46813.1"/>
    <property type="molecule type" value="Genomic_DNA"/>
</dbReference>
<keyword evidence="1" id="KW-0378">Hydrolase</keyword>
<dbReference type="NCBIfam" id="NF003816">
    <property type="entry name" value="PRK05406.1-5"/>
    <property type="match status" value="1"/>
</dbReference>
<proteinExistence type="inferred from homology"/>
<comment type="catalytic activity">
    <reaction evidence="1">
        <text>5-oxo-L-proline + ATP + 2 H2O = L-glutamate + ADP + phosphate + H(+)</text>
        <dbReference type="Rhea" id="RHEA:10348"/>
        <dbReference type="ChEBI" id="CHEBI:15377"/>
        <dbReference type="ChEBI" id="CHEBI:15378"/>
        <dbReference type="ChEBI" id="CHEBI:29985"/>
        <dbReference type="ChEBI" id="CHEBI:30616"/>
        <dbReference type="ChEBI" id="CHEBI:43474"/>
        <dbReference type="ChEBI" id="CHEBI:58402"/>
        <dbReference type="ChEBI" id="CHEBI:456216"/>
        <dbReference type="EC" id="3.5.2.9"/>
    </reaction>
</comment>
<comment type="subunit">
    <text evidence="1">Forms a complex composed of PxpA, PxpB and PxpC.</text>
</comment>
<keyword evidence="1" id="KW-0547">Nucleotide-binding</keyword>
<comment type="function">
    <text evidence="1">Catalyzes the cleavage of 5-oxoproline to form L-glutamate coupled to the hydrolysis of ATP to ADP and inorganic phosphate.</text>
</comment>
<dbReference type="NCBIfam" id="NF003814">
    <property type="entry name" value="PRK05406.1-3"/>
    <property type="match status" value="1"/>
</dbReference>
<name>A0A7C9JV13_9PROT</name>
<dbReference type="SUPFAM" id="SSF88713">
    <property type="entry name" value="Glycoside hydrolase/deacetylase"/>
    <property type="match status" value="1"/>
</dbReference>
<dbReference type="InterPro" id="IPR005501">
    <property type="entry name" value="LamB/YcsF/PxpA-like"/>
</dbReference>
<dbReference type="Gene3D" id="3.20.20.370">
    <property type="entry name" value="Glycoside hydrolase/deacetylase"/>
    <property type="match status" value="1"/>
</dbReference>
<dbReference type="GO" id="GO:0017168">
    <property type="term" value="F:5-oxoprolinase (ATP-hydrolyzing) activity"/>
    <property type="evidence" value="ECO:0007669"/>
    <property type="project" value="UniProtKB-UniRule"/>
</dbReference>
<dbReference type="HAMAP" id="MF_00691">
    <property type="entry name" value="PxpA"/>
    <property type="match status" value="1"/>
</dbReference>
<dbReference type="PANTHER" id="PTHR30292">
    <property type="entry name" value="UNCHARACTERIZED PROTEIN YBGL-RELATED"/>
    <property type="match status" value="1"/>
</dbReference>
<dbReference type="EC" id="3.5.2.9" evidence="1"/>
<protein>
    <recommendedName>
        <fullName evidence="1">5-oxoprolinase subunit A</fullName>
        <shortName evidence="1">5-OPase subunit A</shortName>
        <ecNumber evidence="1">3.5.2.9</ecNumber>
    </recommendedName>
    <alternativeName>
        <fullName evidence="1">5-oxoprolinase (ATP-hydrolyzing) subunit A</fullName>
    </alternativeName>
</protein>
<reference evidence="2 3" key="1">
    <citation type="submission" date="2019-09" db="EMBL/GenBank/DDBJ databases">
        <title>H2 Metabolism Revealed by Metagenomic Analysis in Subglacial Sediment of East Antarctica.</title>
        <authorList>
            <person name="Yang Z."/>
            <person name="Zhang Y."/>
            <person name="Lv Y."/>
            <person name="Yan W."/>
            <person name="Xiao X."/>
            <person name="Sun B."/>
            <person name="Ma H."/>
        </authorList>
    </citation>
    <scope>NUCLEOTIDE SEQUENCE [LARGE SCALE GENOMIC DNA]</scope>
    <source>
        <strain evidence="2">Bin2_2</strain>
    </source>
</reference>
<evidence type="ECO:0000313" key="3">
    <source>
        <dbReference type="Proteomes" id="UP000483432"/>
    </source>
</evidence>